<dbReference type="InterPro" id="IPR054331">
    <property type="entry name" value="LiaF_TM"/>
</dbReference>
<reference evidence="3 4" key="1">
    <citation type="submission" date="2021-03" db="EMBL/GenBank/DDBJ databases">
        <title>Genomic Encyclopedia of Type Strains, Phase IV (KMG-IV): sequencing the most valuable type-strain genomes for metagenomic binning, comparative biology and taxonomic classification.</title>
        <authorList>
            <person name="Goeker M."/>
        </authorList>
    </citation>
    <scope>NUCLEOTIDE SEQUENCE [LARGE SCALE GENOMIC DNA]</scope>
    <source>
        <strain evidence="3 4">DSM 24004</strain>
    </source>
</reference>
<evidence type="ECO:0000259" key="2">
    <source>
        <dbReference type="Pfam" id="PF22570"/>
    </source>
</evidence>
<feature type="transmembrane region" description="Helical" evidence="1">
    <location>
        <begin position="39"/>
        <end position="57"/>
    </location>
</feature>
<keyword evidence="1" id="KW-0472">Membrane</keyword>
<organism evidence="3 4">
    <name type="scientific">Sedimentibacter acidaminivorans</name>
    <dbReference type="NCBI Taxonomy" id="913099"/>
    <lineage>
        <taxon>Bacteria</taxon>
        <taxon>Bacillati</taxon>
        <taxon>Bacillota</taxon>
        <taxon>Tissierellia</taxon>
        <taxon>Sedimentibacter</taxon>
    </lineage>
</organism>
<name>A0ABS4GC29_9FIRM</name>
<evidence type="ECO:0000313" key="3">
    <source>
        <dbReference type="EMBL" id="MBP1925077.1"/>
    </source>
</evidence>
<proteinExistence type="predicted"/>
<keyword evidence="4" id="KW-1185">Reference proteome</keyword>
<dbReference type="EMBL" id="JAGGKS010000002">
    <property type="protein sequence ID" value="MBP1925077.1"/>
    <property type="molecule type" value="Genomic_DNA"/>
</dbReference>
<accession>A0ABS4GC29</accession>
<protein>
    <recommendedName>
        <fullName evidence="2">LiaF transmembrane domain-containing protein</fullName>
    </recommendedName>
</protein>
<feature type="transmembrane region" description="Helical" evidence="1">
    <location>
        <begin position="69"/>
        <end position="88"/>
    </location>
</feature>
<keyword evidence="1" id="KW-1133">Transmembrane helix</keyword>
<gene>
    <name evidence="3" type="ORF">J2Z76_000934</name>
</gene>
<dbReference type="Pfam" id="PF22570">
    <property type="entry name" value="LiaF-TM"/>
    <property type="match status" value="1"/>
</dbReference>
<feature type="domain" description="LiaF transmembrane" evidence="2">
    <location>
        <begin position="11"/>
        <end position="85"/>
    </location>
</feature>
<comment type="caution">
    <text evidence="3">The sequence shown here is derived from an EMBL/GenBank/DDBJ whole genome shotgun (WGS) entry which is preliminary data.</text>
</comment>
<evidence type="ECO:0000313" key="4">
    <source>
        <dbReference type="Proteomes" id="UP001519342"/>
    </source>
</evidence>
<dbReference type="Proteomes" id="UP001519342">
    <property type="component" value="Unassembled WGS sequence"/>
</dbReference>
<sequence>MKIKRVGTISMGIVLVAFGLILFVSQIKQSSALNMISTMWPIVLVLLGLEILWFRYSSKDENIAIKYDIFSIFIVFAILFVNIGIYAVTEVGVMSRLQNMVLSEDYNMDAVINEYIIDKNINKIIINEIDNLDIRATEDNKISGICKLNIYAISQEEAKKLSSEEYIKYKKSGNTLYIYAASNRNNNNSYSNPGSVEMFLPSNIDVEVTDCYNLDLVYSNFNNTWLFDRVNRINVRLDEISNVKINAFVESLDLLGGNIKWSFNSFGEYIKGEGANLIKILSSDNIIVNEV</sequence>
<keyword evidence="1" id="KW-0812">Transmembrane</keyword>
<evidence type="ECO:0000256" key="1">
    <source>
        <dbReference type="SAM" id="Phobius"/>
    </source>
</evidence>
<feature type="transmembrane region" description="Helical" evidence="1">
    <location>
        <begin position="7"/>
        <end position="27"/>
    </location>
</feature>
<dbReference type="RefSeq" id="WP_209510827.1">
    <property type="nucleotide sequence ID" value="NZ_JAGGKS010000002.1"/>
</dbReference>